<dbReference type="PROSITE" id="PS00028">
    <property type="entry name" value="ZINC_FINGER_C2H2_1"/>
    <property type="match status" value="5"/>
</dbReference>
<keyword evidence="2" id="KW-0677">Repeat</keyword>
<dbReference type="EnsemblMetazoa" id="PPAI010697-RA">
    <property type="protein sequence ID" value="PPAI010697-PA"/>
    <property type="gene ID" value="PPAI010697"/>
</dbReference>
<proteinExistence type="predicted"/>
<dbReference type="PANTHER" id="PTHR24409:SF418">
    <property type="entry name" value="SI:CH73-221F6.1"/>
    <property type="match status" value="1"/>
</dbReference>
<dbReference type="Gene3D" id="3.30.160.60">
    <property type="entry name" value="Classic Zinc Finger"/>
    <property type="match status" value="4"/>
</dbReference>
<dbReference type="VEuPathDB" id="VectorBase:PPAPM1_008396"/>
<evidence type="ECO:0000256" key="4">
    <source>
        <dbReference type="ARBA" id="ARBA00022833"/>
    </source>
</evidence>
<feature type="domain" description="C2H2-type" evidence="5">
    <location>
        <begin position="68"/>
        <end position="95"/>
    </location>
</feature>
<organism evidence="6 7">
    <name type="scientific">Phlebotomus papatasi</name>
    <name type="common">Sandfly</name>
    <dbReference type="NCBI Taxonomy" id="29031"/>
    <lineage>
        <taxon>Eukaryota</taxon>
        <taxon>Metazoa</taxon>
        <taxon>Ecdysozoa</taxon>
        <taxon>Arthropoda</taxon>
        <taxon>Hexapoda</taxon>
        <taxon>Insecta</taxon>
        <taxon>Pterygota</taxon>
        <taxon>Neoptera</taxon>
        <taxon>Endopterygota</taxon>
        <taxon>Diptera</taxon>
        <taxon>Nematocera</taxon>
        <taxon>Psychodoidea</taxon>
        <taxon>Psychodidae</taxon>
        <taxon>Phlebotomus</taxon>
        <taxon>Phlebotomus</taxon>
    </lineage>
</organism>
<evidence type="ECO:0000256" key="1">
    <source>
        <dbReference type="ARBA" id="ARBA00022723"/>
    </source>
</evidence>
<keyword evidence="3" id="KW-0863">Zinc-finger</keyword>
<dbReference type="Proteomes" id="UP000092462">
    <property type="component" value="Unassembled WGS sequence"/>
</dbReference>
<dbReference type="Pfam" id="PF00096">
    <property type="entry name" value="zf-C2H2"/>
    <property type="match status" value="4"/>
</dbReference>
<name>A0A1B0DQA7_PHLPP</name>
<feature type="domain" description="C2H2-type" evidence="5">
    <location>
        <begin position="12"/>
        <end position="39"/>
    </location>
</feature>
<dbReference type="SMART" id="SM00355">
    <property type="entry name" value="ZnF_C2H2"/>
    <property type="match status" value="6"/>
</dbReference>
<keyword evidence="7" id="KW-1185">Reference proteome</keyword>
<reference evidence="6" key="1">
    <citation type="submission" date="2022-08" db="UniProtKB">
        <authorList>
            <consortium name="EnsemblMetazoa"/>
        </authorList>
    </citation>
    <scope>IDENTIFICATION</scope>
    <source>
        <strain evidence="6">Israel</strain>
    </source>
</reference>
<accession>A0A1B0DQA7</accession>
<dbReference type="InterPro" id="IPR036236">
    <property type="entry name" value="Znf_C2H2_sf"/>
</dbReference>
<dbReference type="PROSITE" id="PS50157">
    <property type="entry name" value="ZINC_FINGER_C2H2_2"/>
    <property type="match status" value="5"/>
</dbReference>
<dbReference type="FunFam" id="3.30.160.60:FF:000100">
    <property type="entry name" value="Zinc finger 45-like"/>
    <property type="match status" value="1"/>
</dbReference>
<dbReference type="GO" id="GO:0005634">
    <property type="term" value="C:nucleus"/>
    <property type="evidence" value="ECO:0007669"/>
    <property type="project" value="TreeGrafter"/>
</dbReference>
<dbReference type="VEuPathDB" id="VectorBase:PPAI010697"/>
<sequence length="182" mass="21618">MFRPKDEIRKKFTCKECGKQYNGKSDFQRHVLIHLEETDIKCPECPKKFKQQKHLDIHMDFHRKVKPFMCEICGIPFKTPGLLTKHVARHLDKSIVCPHCKNIYKNRLSFKDHMRDLHKGLPIDISVRPLYCTICKDRFNDLDSLRDHVKIHNYSGAFECGYCGKLFRRKNNLKTHLLKVHT</sequence>
<dbReference type="AlphaFoldDB" id="A0A1B0DQA7"/>
<feature type="domain" description="C2H2-type" evidence="5">
    <location>
        <begin position="40"/>
        <end position="67"/>
    </location>
</feature>
<dbReference type="SUPFAM" id="SSF57667">
    <property type="entry name" value="beta-beta-alpha zinc fingers"/>
    <property type="match status" value="3"/>
</dbReference>
<evidence type="ECO:0000259" key="5">
    <source>
        <dbReference type="PROSITE" id="PS50157"/>
    </source>
</evidence>
<protein>
    <recommendedName>
        <fullName evidence="5">C2H2-type domain-containing protein</fullName>
    </recommendedName>
</protein>
<evidence type="ECO:0000313" key="7">
    <source>
        <dbReference type="Proteomes" id="UP000092462"/>
    </source>
</evidence>
<keyword evidence="1" id="KW-0479">Metal-binding</keyword>
<feature type="domain" description="C2H2-type" evidence="5">
    <location>
        <begin position="158"/>
        <end position="182"/>
    </location>
</feature>
<dbReference type="Pfam" id="PF13894">
    <property type="entry name" value="zf-C2H2_4"/>
    <property type="match status" value="1"/>
</dbReference>
<evidence type="ECO:0000256" key="3">
    <source>
        <dbReference type="ARBA" id="ARBA00022771"/>
    </source>
</evidence>
<dbReference type="InterPro" id="IPR013087">
    <property type="entry name" value="Znf_C2H2_type"/>
</dbReference>
<dbReference type="EMBL" id="AJVK01018993">
    <property type="status" value="NOT_ANNOTATED_CDS"/>
    <property type="molecule type" value="Genomic_DNA"/>
</dbReference>
<feature type="domain" description="C2H2-type" evidence="5">
    <location>
        <begin position="130"/>
        <end position="157"/>
    </location>
</feature>
<dbReference type="GO" id="GO:0000977">
    <property type="term" value="F:RNA polymerase II transcription regulatory region sequence-specific DNA binding"/>
    <property type="evidence" value="ECO:0007669"/>
    <property type="project" value="TreeGrafter"/>
</dbReference>
<evidence type="ECO:0000313" key="6">
    <source>
        <dbReference type="EnsemblMetazoa" id="PPAI010697-PA"/>
    </source>
</evidence>
<dbReference type="GO" id="GO:0000981">
    <property type="term" value="F:DNA-binding transcription factor activity, RNA polymerase II-specific"/>
    <property type="evidence" value="ECO:0007669"/>
    <property type="project" value="TreeGrafter"/>
</dbReference>
<dbReference type="PANTHER" id="PTHR24409">
    <property type="entry name" value="ZINC FINGER PROTEIN 142"/>
    <property type="match status" value="1"/>
</dbReference>
<evidence type="ECO:0000256" key="2">
    <source>
        <dbReference type="ARBA" id="ARBA00022737"/>
    </source>
</evidence>
<keyword evidence="4" id="KW-0862">Zinc</keyword>
<dbReference type="GO" id="GO:0008270">
    <property type="term" value="F:zinc ion binding"/>
    <property type="evidence" value="ECO:0007669"/>
    <property type="project" value="UniProtKB-KW"/>
</dbReference>